<dbReference type="AlphaFoldDB" id="A0A3F2S493"/>
<evidence type="ECO:0000313" key="3">
    <source>
        <dbReference type="Proteomes" id="UP000277300"/>
    </source>
</evidence>
<dbReference type="EMBL" id="MBDO02000002">
    <property type="protein sequence ID" value="RLN69779.1"/>
    <property type="molecule type" value="Genomic_DNA"/>
</dbReference>
<comment type="caution">
    <text evidence="2">The sequence shown here is derived from an EMBL/GenBank/DDBJ whole genome shotgun (WGS) entry which is preliminary data.</text>
</comment>
<accession>A0A3F2S493</accession>
<sequence>MRGGLFVFPLYVEPEEAAAADMREVVHPVTSKPPPGSEAFNPQRLSNFIRSASNGGLGDASETSADVLNGLPKWAHAVVQTGCFNALENGALQDCLDELNATKDMEIEDEDVLPVLATQAQRVAHSVEKYAELLGKVLEKATLRQQHEDFERDEMDVFSLADVKTLSQVMKTMDKSDWIRKLEPQLLISVMSVLDTQVQLGLALDVQSAITPSNDDEKVQFPDRLASRLEMSLDVAICELIVMATPQIDRRALSEENIDNCIQLLHHTLL</sequence>
<organism evidence="2 3">
    <name type="scientific">Phytophthora kernoviae</name>
    <dbReference type="NCBI Taxonomy" id="325452"/>
    <lineage>
        <taxon>Eukaryota</taxon>
        <taxon>Sar</taxon>
        <taxon>Stramenopiles</taxon>
        <taxon>Oomycota</taxon>
        <taxon>Peronosporomycetes</taxon>
        <taxon>Peronosporales</taxon>
        <taxon>Peronosporaceae</taxon>
        <taxon>Phytophthora</taxon>
    </lineage>
</organism>
<dbReference type="Proteomes" id="UP000284657">
    <property type="component" value="Unassembled WGS sequence"/>
</dbReference>
<reference evidence="3 4" key="1">
    <citation type="submission" date="2018-07" db="EMBL/GenBank/DDBJ databases">
        <title>Genome sequencing of oomycete isolates from Chile give support for New Zealand origin for Phytophthora kernoviae and make available the first Nothophytophthora sp. genome.</title>
        <authorList>
            <person name="Studholme D.J."/>
            <person name="Sanfuentes E."/>
            <person name="Panda P."/>
            <person name="Hill R."/>
            <person name="Sambles C."/>
            <person name="Grant M."/>
            <person name="Williams N.M."/>
            <person name="Mcdougal R.L."/>
        </authorList>
    </citation>
    <scope>NUCLEOTIDE SEQUENCE [LARGE SCALE GENOMIC DNA]</scope>
    <source>
        <strain evidence="2">Chile6</strain>
        <strain evidence="1">Chile7</strain>
    </source>
</reference>
<proteinExistence type="predicted"/>
<evidence type="ECO:0000313" key="4">
    <source>
        <dbReference type="Proteomes" id="UP000284657"/>
    </source>
</evidence>
<gene>
    <name evidence="1" type="ORF">BBJ29_007985</name>
    <name evidence="2" type="ORF">BBP00_00000188</name>
</gene>
<evidence type="ECO:0000313" key="1">
    <source>
        <dbReference type="EMBL" id="RLN57088.1"/>
    </source>
</evidence>
<name>A0A3F2S493_9STRA</name>
<evidence type="ECO:0000313" key="2">
    <source>
        <dbReference type="EMBL" id="RLN69779.1"/>
    </source>
</evidence>
<protein>
    <submittedName>
        <fullName evidence="2">Uncharacterized protein</fullName>
    </submittedName>
</protein>
<dbReference type="EMBL" id="MBAD02001218">
    <property type="protein sequence ID" value="RLN57088.1"/>
    <property type="molecule type" value="Genomic_DNA"/>
</dbReference>
<dbReference type="OrthoDB" id="418242at2759"/>
<dbReference type="Proteomes" id="UP000277300">
    <property type="component" value="Unassembled WGS sequence"/>
</dbReference>